<accession>A0ABR2RNS1</accession>
<dbReference type="InterPro" id="IPR000095">
    <property type="entry name" value="CRIB_dom"/>
</dbReference>
<feature type="domain" description="CRIB" evidence="2">
    <location>
        <begin position="83"/>
        <end position="96"/>
    </location>
</feature>
<dbReference type="Proteomes" id="UP001396334">
    <property type="component" value="Unassembled WGS sequence"/>
</dbReference>
<name>A0ABR2RNS1_9ROSI</name>
<comment type="caution">
    <text evidence="3">The sequence shown here is derived from an EMBL/GenBank/DDBJ whole genome shotgun (WGS) entry which is preliminary data.</text>
</comment>
<keyword evidence="4" id="KW-1185">Reference proteome</keyword>
<evidence type="ECO:0000256" key="1">
    <source>
        <dbReference type="SAM" id="MobiDB-lite"/>
    </source>
</evidence>
<feature type="domain" description="CRIB" evidence="2">
    <location>
        <begin position="28"/>
        <end position="41"/>
    </location>
</feature>
<evidence type="ECO:0000313" key="3">
    <source>
        <dbReference type="EMBL" id="KAK9014404.1"/>
    </source>
</evidence>
<dbReference type="EMBL" id="JBBPBN010000021">
    <property type="protein sequence ID" value="KAK9014404.1"/>
    <property type="molecule type" value="Genomic_DNA"/>
</dbReference>
<proteinExistence type="predicted"/>
<evidence type="ECO:0000259" key="2">
    <source>
        <dbReference type="PROSITE" id="PS50108"/>
    </source>
</evidence>
<dbReference type="PROSITE" id="PS50108">
    <property type="entry name" value="CRIB"/>
    <property type="match status" value="2"/>
</dbReference>
<gene>
    <name evidence="3" type="ORF">V6N11_005562</name>
</gene>
<feature type="region of interest" description="Disordered" evidence="1">
    <location>
        <begin position="136"/>
        <end position="194"/>
    </location>
</feature>
<feature type="compositionally biased region" description="Low complexity" evidence="1">
    <location>
        <begin position="179"/>
        <end position="194"/>
    </location>
</feature>
<dbReference type="PANTHER" id="PTHR47846">
    <property type="entry name" value="OS06G0681300 PROTEIN-RELATED"/>
    <property type="match status" value="1"/>
</dbReference>
<organism evidence="3 4">
    <name type="scientific">Hibiscus sabdariffa</name>
    <name type="common">roselle</name>
    <dbReference type="NCBI Taxonomy" id="183260"/>
    <lineage>
        <taxon>Eukaryota</taxon>
        <taxon>Viridiplantae</taxon>
        <taxon>Streptophyta</taxon>
        <taxon>Embryophyta</taxon>
        <taxon>Tracheophyta</taxon>
        <taxon>Spermatophyta</taxon>
        <taxon>Magnoliopsida</taxon>
        <taxon>eudicotyledons</taxon>
        <taxon>Gunneridae</taxon>
        <taxon>Pentapetalae</taxon>
        <taxon>rosids</taxon>
        <taxon>malvids</taxon>
        <taxon>Malvales</taxon>
        <taxon>Malvaceae</taxon>
        <taxon>Malvoideae</taxon>
        <taxon>Hibiscus</taxon>
    </lineage>
</organism>
<dbReference type="PANTHER" id="PTHR47846:SF4">
    <property type="entry name" value="WASP-RELATED PROTEIN"/>
    <property type="match status" value="1"/>
</dbReference>
<sequence>MAGKIKGIYKGFKSISQIFVVKERKMEIGQPTDVIHVAHIGVDHSSTVAPTWPKTMAGKIKGIYKGFKSISQMFVVKEREMEIGQPTDVIHVSHIGGDHSSTSSPRWKHVGIITKSTFHYYFGTGTTDDQSIRSEARMKKLRNRSCTDLSNATEKRKRRRKSTSTSESSSTKSRRLSKTKTTSTQLDSSSDYEI</sequence>
<evidence type="ECO:0000313" key="4">
    <source>
        <dbReference type="Proteomes" id="UP001396334"/>
    </source>
</evidence>
<reference evidence="3 4" key="1">
    <citation type="journal article" date="2024" name="G3 (Bethesda)">
        <title>Genome assembly of Hibiscus sabdariffa L. provides insights into metabolisms of medicinal natural products.</title>
        <authorList>
            <person name="Kim T."/>
        </authorList>
    </citation>
    <scope>NUCLEOTIDE SEQUENCE [LARGE SCALE GENOMIC DNA]</scope>
    <source>
        <strain evidence="3">TK-2024</strain>
        <tissue evidence="3">Old leaves</tissue>
    </source>
</reference>
<protein>
    <recommendedName>
        <fullName evidence="2">CRIB domain-containing protein</fullName>
    </recommendedName>
</protein>